<evidence type="ECO:0000256" key="3">
    <source>
        <dbReference type="ARBA" id="ARBA00011048"/>
    </source>
</evidence>
<organism evidence="12 13">
    <name type="scientific">Dorea acetigenes</name>
    <dbReference type="NCBI Taxonomy" id="2981787"/>
    <lineage>
        <taxon>Bacteria</taxon>
        <taxon>Bacillati</taxon>
        <taxon>Bacillota</taxon>
        <taxon>Clostridia</taxon>
        <taxon>Lachnospirales</taxon>
        <taxon>Lachnospiraceae</taxon>
        <taxon>Dorea</taxon>
    </lineage>
</organism>
<evidence type="ECO:0000313" key="13">
    <source>
        <dbReference type="Proteomes" id="UP001652431"/>
    </source>
</evidence>
<dbReference type="PRINTS" id="PR00368">
    <property type="entry name" value="FADPNR"/>
</dbReference>
<dbReference type="PANTHER" id="PTHR42917:SF2">
    <property type="entry name" value="2,4-DIENOYL-COA REDUCTASE [(2E)-ENOYL-COA-PRODUCING]"/>
    <property type="match status" value="1"/>
</dbReference>
<comment type="cofactor">
    <cofactor evidence="1">
        <name>FMN</name>
        <dbReference type="ChEBI" id="CHEBI:58210"/>
    </cofactor>
</comment>
<keyword evidence="6" id="KW-0479">Metal-binding</keyword>
<name>A0ABT2RLT0_9FIRM</name>
<gene>
    <name evidence="12" type="ORF">OCV99_07410</name>
</gene>
<proteinExistence type="inferred from homology"/>
<feature type="domain" description="NADH:flavin oxidoreductase/NADH oxidase N-terminal" evidence="10">
    <location>
        <begin position="9"/>
        <end position="349"/>
    </location>
</feature>
<evidence type="ECO:0000256" key="7">
    <source>
        <dbReference type="ARBA" id="ARBA00023002"/>
    </source>
</evidence>
<dbReference type="Pfam" id="PF00724">
    <property type="entry name" value="Oxidored_FMN"/>
    <property type="match status" value="1"/>
</dbReference>
<protein>
    <submittedName>
        <fullName evidence="12">FAD-dependent oxidoreductase</fullName>
    </submittedName>
</protein>
<dbReference type="InterPro" id="IPR051793">
    <property type="entry name" value="NADH:flavin_oxidoreductase"/>
</dbReference>
<dbReference type="Pfam" id="PF07992">
    <property type="entry name" value="Pyr_redox_2"/>
    <property type="match status" value="1"/>
</dbReference>
<evidence type="ECO:0000256" key="4">
    <source>
        <dbReference type="ARBA" id="ARBA00022630"/>
    </source>
</evidence>
<evidence type="ECO:0000256" key="8">
    <source>
        <dbReference type="ARBA" id="ARBA00023004"/>
    </source>
</evidence>
<keyword evidence="9" id="KW-0411">Iron-sulfur</keyword>
<evidence type="ECO:0000256" key="5">
    <source>
        <dbReference type="ARBA" id="ARBA00022643"/>
    </source>
</evidence>
<dbReference type="SUPFAM" id="SSF51905">
    <property type="entry name" value="FAD/NAD(P)-binding domain"/>
    <property type="match status" value="1"/>
</dbReference>
<reference evidence="12 13" key="1">
    <citation type="journal article" date="2021" name="ISME Commun">
        <title>Automated analysis of genomic sequences facilitates high-throughput and comprehensive description of bacteria.</title>
        <authorList>
            <person name="Hitch T.C.A."/>
        </authorList>
    </citation>
    <scope>NUCLEOTIDE SEQUENCE [LARGE SCALE GENOMIC DNA]</scope>
    <source>
        <strain evidence="12 13">Sanger_03</strain>
    </source>
</reference>
<dbReference type="PANTHER" id="PTHR42917">
    <property type="entry name" value="2,4-DIENOYL-COA REDUCTASE"/>
    <property type="match status" value="1"/>
</dbReference>
<dbReference type="InterPro" id="IPR001155">
    <property type="entry name" value="OxRdtase_FMN_N"/>
</dbReference>
<dbReference type="Gene3D" id="3.50.50.60">
    <property type="entry name" value="FAD/NAD(P)-binding domain"/>
    <property type="match status" value="1"/>
</dbReference>
<dbReference type="InterPro" id="IPR023753">
    <property type="entry name" value="FAD/NAD-binding_dom"/>
</dbReference>
<keyword evidence="7" id="KW-0560">Oxidoreductase</keyword>
<dbReference type="Gene3D" id="3.20.20.70">
    <property type="entry name" value="Aldolase class I"/>
    <property type="match status" value="1"/>
</dbReference>
<evidence type="ECO:0000256" key="2">
    <source>
        <dbReference type="ARBA" id="ARBA00001966"/>
    </source>
</evidence>
<dbReference type="InterPro" id="IPR013785">
    <property type="entry name" value="Aldolase_TIM"/>
</dbReference>
<keyword evidence="13" id="KW-1185">Reference proteome</keyword>
<dbReference type="SUPFAM" id="SSF51395">
    <property type="entry name" value="FMN-linked oxidoreductases"/>
    <property type="match status" value="1"/>
</dbReference>
<dbReference type="Proteomes" id="UP001652431">
    <property type="component" value="Unassembled WGS sequence"/>
</dbReference>
<keyword evidence="8" id="KW-0408">Iron</keyword>
<evidence type="ECO:0000256" key="6">
    <source>
        <dbReference type="ARBA" id="ARBA00022723"/>
    </source>
</evidence>
<feature type="domain" description="FAD/NAD(P)-binding" evidence="11">
    <location>
        <begin position="398"/>
        <end position="621"/>
    </location>
</feature>
<evidence type="ECO:0000256" key="1">
    <source>
        <dbReference type="ARBA" id="ARBA00001917"/>
    </source>
</evidence>
<accession>A0ABT2RLT0</accession>
<dbReference type="EMBL" id="JAOQJU010000006">
    <property type="protein sequence ID" value="MCU6686377.1"/>
    <property type="molecule type" value="Genomic_DNA"/>
</dbReference>
<keyword evidence="5" id="KW-0288">FMN</keyword>
<evidence type="ECO:0000259" key="10">
    <source>
        <dbReference type="Pfam" id="PF00724"/>
    </source>
</evidence>
<sequence length="657" mass="70836">MAKYDVYKTPLKIDKLTLDNRFVVAPMSMGCFYGEDGGFNEQATQYFAARAKGGFGLIITGAIGVDYQVDPYSATGPIPLQVGQVWIDDAKKFVDEIHASGAKVFAQLTLGLGRNYPGLPAPSECIVYGTTDQKSPALTKEQIKLKISQYIDTAKMVKEAGFDGIEVHAMHWGYLLDQFGMSFFNHRTDEYGGCLENRLRCAKEIVEGVHEVCGSDYPVGMRLGLQTYIKDVNKATLTGKEEVGRTLEEGIEIAKLLEKYGYDFLDVDTGTYDSFYYAEPPMYMPQGFMIDIAAKAKAVVKIPVIAGGRMQAYDAAAKAIEEGKIDGVALGRQSLANPEFPNKLYQDTPEKIRPCLGCNLGCWNRVVGGQGGWGSCAVNPQCARESIDGLKPGDGKKKIVIIGGGVAGMETARTATLRGYDVTLFEKSDHLGGHLIEAGAHSFKSEVQKLNEWYQRELKELNVCVKLGQEPCAECVKAEHPDAIVLAIGSIPSQPDIPGLDKAILSLDAIQNPQQLGEKIVIVGGGLVGCELALDEALKGKDVTVVEALDHILSSGIPAPTPNAQMLGDLFEAKNVTVLTGHKLVQVTEQGVVLENTDGTVELEADSVVSAIGFAPRESLKNVFSECGAPVYEIGDAVKAATIMNAVWEGYALANQL</sequence>
<keyword evidence="4" id="KW-0285">Flavoprotein</keyword>
<dbReference type="InterPro" id="IPR036188">
    <property type="entry name" value="FAD/NAD-bd_sf"/>
</dbReference>
<comment type="similarity">
    <text evidence="3">In the N-terminal section; belongs to the NADH:flavin oxidoreductase/NADH oxidase family.</text>
</comment>
<comment type="caution">
    <text evidence="12">The sequence shown here is derived from an EMBL/GenBank/DDBJ whole genome shotgun (WGS) entry which is preliminary data.</text>
</comment>
<comment type="cofactor">
    <cofactor evidence="2">
        <name>[4Fe-4S] cluster</name>
        <dbReference type="ChEBI" id="CHEBI:49883"/>
    </cofactor>
</comment>
<evidence type="ECO:0000313" key="12">
    <source>
        <dbReference type="EMBL" id="MCU6686377.1"/>
    </source>
</evidence>
<evidence type="ECO:0000256" key="9">
    <source>
        <dbReference type="ARBA" id="ARBA00023014"/>
    </source>
</evidence>
<dbReference type="Gene3D" id="3.40.50.720">
    <property type="entry name" value="NAD(P)-binding Rossmann-like Domain"/>
    <property type="match status" value="1"/>
</dbReference>
<dbReference type="RefSeq" id="WP_158369456.1">
    <property type="nucleotide sequence ID" value="NZ_JAOQJU010000006.1"/>
</dbReference>
<evidence type="ECO:0000259" key="11">
    <source>
        <dbReference type="Pfam" id="PF07992"/>
    </source>
</evidence>